<feature type="compositionally biased region" description="Basic and acidic residues" evidence="6">
    <location>
        <begin position="1314"/>
        <end position="1343"/>
    </location>
</feature>
<accession>A0A8H3IZG7</accession>
<evidence type="ECO:0000256" key="3">
    <source>
        <dbReference type="ARBA" id="ARBA00022692"/>
    </source>
</evidence>
<feature type="compositionally biased region" description="Low complexity" evidence="6">
    <location>
        <begin position="174"/>
        <end position="203"/>
    </location>
</feature>
<dbReference type="Pfam" id="PF05277">
    <property type="entry name" value="DUF726"/>
    <property type="match status" value="1"/>
</dbReference>
<feature type="compositionally biased region" description="Gly residues" evidence="6">
    <location>
        <begin position="1600"/>
        <end position="1638"/>
    </location>
</feature>
<dbReference type="GO" id="GO:0016020">
    <property type="term" value="C:membrane"/>
    <property type="evidence" value="ECO:0007669"/>
    <property type="project" value="UniProtKB-SubCell"/>
</dbReference>
<name>A0A8H3IZG7_9LECA</name>
<feature type="compositionally biased region" description="Basic and acidic residues" evidence="6">
    <location>
        <begin position="1045"/>
        <end position="1080"/>
    </location>
</feature>
<dbReference type="PANTHER" id="PTHR17920:SF22">
    <property type="entry name" value="DUF726 DOMAIN PROTEIN (AFU_ORTHOLOGUE AFUA_2G12860)"/>
    <property type="match status" value="1"/>
</dbReference>
<proteinExistence type="inferred from homology"/>
<feature type="compositionally biased region" description="Polar residues" evidence="6">
    <location>
        <begin position="1380"/>
        <end position="1393"/>
    </location>
</feature>
<dbReference type="InterPro" id="IPR007941">
    <property type="entry name" value="DUF726"/>
</dbReference>
<keyword evidence="8" id="KW-1185">Reference proteome</keyword>
<feature type="region of interest" description="Disordered" evidence="6">
    <location>
        <begin position="1004"/>
        <end position="1194"/>
    </location>
</feature>
<feature type="compositionally biased region" description="Basic residues" evidence="6">
    <location>
        <begin position="90"/>
        <end position="99"/>
    </location>
</feature>
<feature type="compositionally biased region" description="Low complexity" evidence="6">
    <location>
        <begin position="1422"/>
        <end position="1452"/>
    </location>
</feature>
<comment type="similarity">
    <text evidence="2">Belongs to the TMCO4 family.</text>
</comment>
<feature type="compositionally biased region" description="Basic and acidic residues" evidence="6">
    <location>
        <begin position="1282"/>
        <end position="1301"/>
    </location>
</feature>
<feature type="compositionally biased region" description="Basic and acidic residues" evidence="6">
    <location>
        <begin position="1572"/>
        <end position="1584"/>
    </location>
</feature>
<evidence type="ECO:0000256" key="6">
    <source>
        <dbReference type="SAM" id="MobiDB-lite"/>
    </source>
</evidence>
<comment type="subcellular location">
    <subcellularLocation>
        <location evidence="1">Membrane</location>
        <topology evidence="1">Multi-pass membrane protein</topology>
    </subcellularLocation>
</comment>
<comment type="caution">
    <text evidence="7">The sequence shown here is derived from an EMBL/GenBank/DDBJ whole genome shotgun (WGS) entry which is preliminary data.</text>
</comment>
<feature type="compositionally biased region" description="Polar residues" evidence="6">
    <location>
        <begin position="1140"/>
        <end position="1150"/>
    </location>
</feature>
<evidence type="ECO:0000313" key="7">
    <source>
        <dbReference type="EMBL" id="CAF9936650.1"/>
    </source>
</evidence>
<dbReference type="EMBL" id="CAJPDS010000093">
    <property type="protein sequence ID" value="CAF9936650.1"/>
    <property type="molecule type" value="Genomic_DNA"/>
</dbReference>
<dbReference type="SUPFAM" id="SSF53474">
    <property type="entry name" value="alpha/beta-Hydrolases"/>
    <property type="match status" value="1"/>
</dbReference>
<feature type="region of interest" description="Disordered" evidence="6">
    <location>
        <begin position="1"/>
        <end position="235"/>
    </location>
</feature>
<keyword evidence="3" id="KW-0812">Transmembrane</keyword>
<feature type="compositionally biased region" description="Low complexity" evidence="6">
    <location>
        <begin position="15"/>
        <end position="36"/>
    </location>
</feature>
<keyword evidence="4" id="KW-1133">Transmembrane helix</keyword>
<feature type="region of interest" description="Disordered" evidence="6">
    <location>
        <begin position="855"/>
        <end position="877"/>
    </location>
</feature>
<evidence type="ECO:0000256" key="2">
    <source>
        <dbReference type="ARBA" id="ARBA00009824"/>
    </source>
</evidence>
<feature type="compositionally biased region" description="Low complexity" evidence="6">
    <location>
        <begin position="1085"/>
        <end position="1107"/>
    </location>
</feature>
<sequence length="1638" mass="170624">MSETPKRKPPKLGPKKTTNASPAQSSAQKSATAPKKVATSAAKPGDSKTADSDKTPAKPPPKQAPKKLPPKQSSQAASSETPKTQLAKPPPKKPAKLPPKKTEEKSSATPSDETPSEAPRKSSIAPAKSEPTQAKRKPSLAPAKPEATPEKRKPPKLPPKQDGAASPARKPSIAPTATTQSRRTSTAPPASRRPSAMPRQSSQATAKKQVQDAGLDTPSKKEGEQQDLKSVLSEEQRADLIQLVASITAQMRKTIERNFDASATLKTLGQQQDRKGMTEDEKIMANFDTGSVDVGDYEKEKKLRDERQKELSTPKVKQLKKTALEWFDEWKNLVQDRVKEQVGTAKNGSKDQGGAETGPSPLDARPVQKVNTEAKSGEYTPPKLEELFPRLKTSLTKLGMKERQLVLHSLLLLLLSLEHYNAASRVLLLYLTSSLKLGLKHLREDEETTAQGLLKAAKQISADEEALKKKKLEGQEAHKWRVRLATAAGAAVVGMSGGLAAPMIAAGVGSVMGGLGLEATAAAGYLGTVAGNTYLVGGLFGAYGGRMTGDMMQELSAEVEDFAFLPVHGDRKDHGDSIDAATESRRLRVVIAISGWLLEKEEVVTPWKVLKPSAEVFALRFELKALMNLGQSIDTMISSAAYGYAQSAMIKQTVFAELMSAMWPVALVKVARVVDNPFTLAKTRADKAGKVLAEALINRTQGERPVTLIGYSLGARVIWSCLTTLAERKAFGLVESAVLMGSPLPSDVGTWRTMRTAVSGRLVNVYSENDYLLAFLYRTSSLQLGVAGLLPISGLHDVENVDVSETVSGHLRYRYLVGSILQKIGFEDIDKGEVDKEAEAFKKVVEEESKNGYLQQAKDGYQGKKTGQAPKKQPKISDVEADKQASAMEKEVAAKTQKGLMQWAVEQLYISPPSTGTVTNAAADPQGTVKGAPKDTVKTANQTVDAATKTIYQRAKEAVYLSRSGGLEGEKAAQDKLSQAQNAAPTGYLATAAGYIPTSYIPGLGGASSATKAAPKLPTDAKKPPLNKTDSAQKKLGEAAKPALKKTDSMQKKAGDAARDPTKAAGDAQKKVGDTAKDPAKAAGDATKQATDASKTATDTATSAGKTISEATKDAPKQATETSKDTGKAGGDIAKDAPETATNAVKNPTKATEDASKTATDTASGAGDQAGKANKTAGGMTSYIPSFGFGKAKGAVPGMAAAGIKPRQSNIDELLAGAEASSKKETQTPEKKKKKAISSASRPQPAEDAQKKIGEVTDSAKKASGGYTSYIPSFGFGGSKTPSKEAPKPESTTKDAAKTAEEATESTQKTASEATDKTKEGVNDTVSKKTKDSTPKGKDKGKDSDEDVFTSPPAKGCNALANAASGAGRTALNAGKSGTDKASSAGTSVTETAGSAGKTAGDAVSGAQKYTPKVGGVGGDAGNKVGEMADGAASGAKSAGGVATSGAKSGISALGGAGKGLAGMAGAAGGSSKEEQEEESKASDEISDADSEETERPGRKVKGSPGSDEDGDKLTPESDSEDDDGEDDTRYDSAHEEAQSSRHSSSQNDEEEEESMQLNPPDPEQEQEEIETEKKKKVEGEEQQKGYLSTARGAAASGVGTVGKGAASGAGAAGSAVGGAASGVAGGVGKLGSGLGWG</sequence>
<protein>
    <recommendedName>
        <fullName evidence="9">DUF726-domain-containing protein</fullName>
    </recommendedName>
</protein>
<feature type="compositionally biased region" description="Basic and acidic residues" evidence="6">
    <location>
        <begin position="218"/>
        <end position="235"/>
    </location>
</feature>
<feature type="compositionally biased region" description="Gly residues" evidence="6">
    <location>
        <begin position="1453"/>
        <end position="1469"/>
    </location>
</feature>
<dbReference type="Proteomes" id="UP000664521">
    <property type="component" value="Unassembled WGS sequence"/>
</dbReference>
<dbReference type="InterPro" id="IPR029058">
    <property type="entry name" value="AB_hydrolase_fold"/>
</dbReference>
<evidence type="ECO:0008006" key="9">
    <source>
        <dbReference type="Google" id="ProtNLM"/>
    </source>
</evidence>
<evidence type="ECO:0000256" key="5">
    <source>
        <dbReference type="ARBA" id="ARBA00023136"/>
    </source>
</evidence>
<evidence type="ECO:0000313" key="8">
    <source>
        <dbReference type="Proteomes" id="UP000664521"/>
    </source>
</evidence>
<dbReference type="PANTHER" id="PTHR17920">
    <property type="entry name" value="TRANSMEMBRANE AND COILED-COIL DOMAIN-CONTAINING PROTEIN 4 TMCO4"/>
    <property type="match status" value="1"/>
</dbReference>
<feature type="compositionally biased region" description="Basic and acidic residues" evidence="6">
    <location>
        <begin position="45"/>
        <end position="56"/>
    </location>
</feature>
<feature type="region of interest" description="Disordered" evidence="6">
    <location>
        <begin position="342"/>
        <end position="367"/>
    </location>
</feature>
<feature type="compositionally biased region" description="Basic and acidic residues" evidence="6">
    <location>
        <begin position="1248"/>
        <end position="1261"/>
    </location>
</feature>
<feature type="compositionally biased region" description="Basic and acidic residues" evidence="6">
    <location>
        <begin position="1221"/>
        <end position="1230"/>
    </location>
</feature>
<gene>
    <name evidence="7" type="ORF">HETSPECPRED_010404</name>
</gene>
<evidence type="ECO:0000256" key="1">
    <source>
        <dbReference type="ARBA" id="ARBA00004141"/>
    </source>
</evidence>
<reference evidence="7" key="1">
    <citation type="submission" date="2021-03" db="EMBL/GenBank/DDBJ databases">
        <authorList>
            <person name="Tagirdzhanova G."/>
        </authorList>
    </citation>
    <scope>NUCLEOTIDE SEQUENCE</scope>
</reference>
<feature type="compositionally biased region" description="Acidic residues" evidence="6">
    <location>
        <begin position="1518"/>
        <end position="1527"/>
    </location>
</feature>
<feature type="compositionally biased region" description="Basic and acidic residues" evidence="6">
    <location>
        <begin position="1111"/>
        <end position="1138"/>
    </location>
</feature>
<feature type="compositionally biased region" description="Low complexity" evidence="6">
    <location>
        <begin position="70"/>
        <end position="87"/>
    </location>
</feature>
<feature type="compositionally biased region" description="Basic and acidic residues" evidence="6">
    <location>
        <begin position="1528"/>
        <end position="1540"/>
    </location>
</feature>
<evidence type="ECO:0000256" key="4">
    <source>
        <dbReference type="ARBA" id="ARBA00022989"/>
    </source>
</evidence>
<feature type="region of interest" description="Disordered" evidence="6">
    <location>
        <begin position="1213"/>
        <end position="1638"/>
    </location>
</feature>
<organism evidence="7 8">
    <name type="scientific">Heterodermia speciosa</name>
    <dbReference type="NCBI Taxonomy" id="116794"/>
    <lineage>
        <taxon>Eukaryota</taxon>
        <taxon>Fungi</taxon>
        <taxon>Dikarya</taxon>
        <taxon>Ascomycota</taxon>
        <taxon>Pezizomycotina</taxon>
        <taxon>Lecanoromycetes</taxon>
        <taxon>OSLEUM clade</taxon>
        <taxon>Lecanoromycetidae</taxon>
        <taxon>Caliciales</taxon>
        <taxon>Physciaceae</taxon>
        <taxon>Heterodermia</taxon>
    </lineage>
</organism>
<keyword evidence="5" id="KW-0472">Membrane</keyword>
<dbReference type="OrthoDB" id="277931at2759"/>